<reference evidence="2 3" key="1">
    <citation type="submission" date="2015-04" db="EMBL/GenBank/DDBJ databases">
        <title>Complete genome sequence of Schizopora paradoxa KUC8140, a cosmopolitan wood degrader in East Asia.</title>
        <authorList>
            <consortium name="DOE Joint Genome Institute"/>
            <person name="Min B."/>
            <person name="Park H."/>
            <person name="Jang Y."/>
            <person name="Kim J.-J."/>
            <person name="Kim K.H."/>
            <person name="Pangilinan J."/>
            <person name="Lipzen A."/>
            <person name="Riley R."/>
            <person name="Grigoriev I.V."/>
            <person name="Spatafora J.W."/>
            <person name="Choi I.-G."/>
        </authorList>
    </citation>
    <scope>NUCLEOTIDE SEQUENCE [LARGE SCALE GENOMIC DNA]</scope>
    <source>
        <strain evidence="2 3">KUC8140</strain>
    </source>
</reference>
<feature type="compositionally biased region" description="Polar residues" evidence="1">
    <location>
        <begin position="25"/>
        <end position="40"/>
    </location>
</feature>
<dbReference type="EMBL" id="KQ086044">
    <property type="protein sequence ID" value="KLO09827.1"/>
    <property type="molecule type" value="Genomic_DNA"/>
</dbReference>
<evidence type="ECO:0000313" key="3">
    <source>
        <dbReference type="Proteomes" id="UP000053477"/>
    </source>
</evidence>
<feature type="compositionally biased region" description="Polar residues" evidence="1">
    <location>
        <begin position="60"/>
        <end position="71"/>
    </location>
</feature>
<name>A0A0H2RE49_9AGAM</name>
<evidence type="ECO:0000256" key="1">
    <source>
        <dbReference type="SAM" id="MobiDB-lite"/>
    </source>
</evidence>
<feature type="region of interest" description="Disordered" evidence="1">
    <location>
        <begin position="1"/>
        <end position="81"/>
    </location>
</feature>
<evidence type="ECO:0000313" key="2">
    <source>
        <dbReference type="EMBL" id="KLO09827.1"/>
    </source>
</evidence>
<dbReference type="AlphaFoldDB" id="A0A0H2RE49"/>
<proteinExistence type="predicted"/>
<accession>A0A0H2RE49</accession>
<dbReference type="InParanoid" id="A0A0H2RE49"/>
<keyword evidence="3" id="KW-1185">Reference proteome</keyword>
<gene>
    <name evidence="2" type="ORF">SCHPADRAFT_930939</name>
</gene>
<protein>
    <submittedName>
        <fullName evidence="2">Uncharacterized protein</fullName>
    </submittedName>
</protein>
<dbReference type="Proteomes" id="UP000053477">
    <property type="component" value="Unassembled WGS sequence"/>
</dbReference>
<organism evidence="2 3">
    <name type="scientific">Schizopora paradoxa</name>
    <dbReference type="NCBI Taxonomy" id="27342"/>
    <lineage>
        <taxon>Eukaryota</taxon>
        <taxon>Fungi</taxon>
        <taxon>Dikarya</taxon>
        <taxon>Basidiomycota</taxon>
        <taxon>Agaricomycotina</taxon>
        <taxon>Agaricomycetes</taxon>
        <taxon>Hymenochaetales</taxon>
        <taxon>Schizoporaceae</taxon>
        <taxon>Schizopora</taxon>
    </lineage>
</organism>
<sequence>MDGSQAEEGYAGEKRVTEEEERATSCASSPFLSSNPNSIQDAVVDDDDVPSPNAVYLPLTLTQETRRPVQSSHRRSGEFESNNAMTEARPFCIANYEMKQHVNSMLPYPRSKSFRDGNGDEEQNHRRDRSIRECWIWNDERCRYKESWIQEEGEETRRERESEIELISSTPMREVCWNPNPPTQERREMEDEDGQSSHWLRIAFDDLDVRSFGVDDLDREHGVDVAFGRLGVEDDVESSKNQSGKGIQTTGNCMNAETRRVLQNFVAAQARRQVQSSATAYPRTSRPAHLTRDRALAYRKLVLLAPRRLSRALVVGNANDFVYLIIQHAVSLRLLQMIKPLLPQFDLFAKANASVKPRGSACSAKAKRSSTRMRISPMLVRSLVQCRTPRSRIPFDKLGYGRFQGCMIVKKCKERGFPSFELFKKCQCCSQLLPAVQEPFIEWSVEHGRREFHRLSQEQASCRRSESNFAAGMALAAF</sequence>